<dbReference type="OrthoDB" id="8033893at2759"/>
<dbReference type="InterPro" id="IPR043128">
    <property type="entry name" value="Rev_trsase/Diguanyl_cyclase"/>
</dbReference>
<dbReference type="STRING" id="67767.A0A0J7K0E0"/>
<accession>A0A0J7K0E0</accession>
<evidence type="ECO:0000259" key="1">
    <source>
        <dbReference type="Pfam" id="PF00078"/>
    </source>
</evidence>
<dbReference type="PaxDb" id="67767-A0A0J7K0E0"/>
<keyword evidence="3" id="KW-1185">Reference proteome</keyword>
<dbReference type="Pfam" id="PF00078">
    <property type="entry name" value="RVT_1"/>
    <property type="match status" value="1"/>
</dbReference>
<dbReference type="InterPro" id="IPR053134">
    <property type="entry name" value="RNA-dir_DNA_polymerase"/>
</dbReference>
<dbReference type="InterPro" id="IPR043502">
    <property type="entry name" value="DNA/RNA_pol_sf"/>
</dbReference>
<dbReference type="GO" id="GO:0071897">
    <property type="term" value="P:DNA biosynthetic process"/>
    <property type="evidence" value="ECO:0007669"/>
    <property type="project" value="UniProtKB-ARBA"/>
</dbReference>
<dbReference type="Gene3D" id="3.30.70.270">
    <property type="match status" value="1"/>
</dbReference>
<sequence>MVEQGICRPSSSTWAAPLYMVPKNEPNSWRLCGDYRALNAATIPDRYPLPHIQDFTAGLHCKNIFSKIDLVKAYYQVPVAKKTYPKQPLLLHLVSSNFYAFRFAKCCSNFPAPHEHHPVWT</sequence>
<dbReference type="Gene3D" id="3.10.10.10">
    <property type="entry name" value="HIV Type 1 Reverse Transcriptase, subunit A, domain 1"/>
    <property type="match status" value="1"/>
</dbReference>
<feature type="domain" description="Reverse transcriptase" evidence="1">
    <location>
        <begin position="21"/>
        <end position="89"/>
    </location>
</feature>
<dbReference type="CDD" id="cd01647">
    <property type="entry name" value="RT_LTR"/>
    <property type="match status" value="1"/>
</dbReference>
<name>A0A0J7K0E0_LASNI</name>
<dbReference type="EMBL" id="LBMM01019167">
    <property type="protein sequence ID" value="KMQ83606.1"/>
    <property type="molecule type" value="Genomic_DNA"/>
</dbReference>
<evidence type="ECO:0000313" key="3">
    <source>
        <dbReference type="Proteomes" id="UP000036403"/>
    </source>
</evidence>
<dbReference type="PANTHER" id="PTHR24559">
    <property type="entry name" value="TRANSPOSON TY3-I GAG-POL POLYPROTEIN"/>
    <property type="match status" value="1"/>
</dbReference>
<proteinExistence type="predicted"/>
<dbReference type="PANTHER" id="PTHR24559:SF444">
    <property type="entry name" value="REVERSE TRANSCRIPTASE DOMAIN-CONTAINING PROTEIN"/>
    <property type="match status" value="1"/>
</dbReference>
<dbReference type="SUPFAM" id="SSF56672">
    <property type="entry name" value="DNA/RNA polymerases"/>
    <property type="match status" value="1"/>
</dbReference>
<dbReference type="AlphaFoldDB" id="A0A0J7K0E0"/>
<protein>
    <submittedName>
        <fullName evidence="2">Gag-pol polyprotein</fullName>
    </submittedName>
</protein>
<comment type="caution">
    <text evidence="2">The sequence shown here is derived from an EMBL/GenBank/DDBJ whole genome shotgun (WGS) entry which is preliminary data.</text>
</comment>
<evidence type="ECO:0000313" key="2">
    <source>
        <dbReference type="EMBL" id="KMQ83606.1"/>
    </source>
</evidence>
<organism evidence="2 3">
    <name type="scientific">Lasius niger</name>
    <name type="common">Black garden ant</name>
    <dbReference type="NCBI Taxonomy" id="67767"/>
    <lineage>
        <taxon>Eukaryota</taxon>
        <taxon>Metazoa</taxon>
        <taxon>Ecdysozoa</taxon>
        <taxon>Arthropoda</taxon>
        <taxon>Hexapoda</taxon>
        <taxon>Insecta</taxon>
        <taxon>Pterygota</taxon>
        <taxon>Neoptera</taxon>
        <taxon>Endopterygota</taxon>
        <taxon>Hymenoptera</taxon>
        <taxon>Apocrita</taxon>
        <taxon>Aculeata</taxon>
        <taxon>Formicoidea</taxon>
        <taxon>Formicidae</taxon>
        <taxon>Formicinae</taxon>
        <taxon>Lasius</taxon>
        <taxon>Lasius</taxon>
    </lineage>
</organism>
<reference evidence="2 3" key="1">
    <citation type="submission" date="2015-04" db="EMBL/GenBank/DDBJ databases">
        <title>Lasius niger genome sequencing.</title>
        <authorList>
            <person name="Konorov E.A."/>
            <person name="Nikitin M.A."/>
            <person name="Kirill M.V."/>
            <person name="Chang P."/>
        </authorList>
    </citation>
    <scope>NUCLEOTIDE SEQUENCE [LARGE SCALE GENOMIC DNA]</scope>
    <source>
        <tissue evidence="2">Whole</tissue>
    </source>
</reference>
<dbReference type="Proteomes" id="UP000036403">
    <property type="component" value="Unassembled WGS sequence"/>
</dbReference>
<dbReference type="InterPro" id="IPR000477">
    <property type="entry name" value="RT_dom"/>
</dbReference>
<gene>
    <name evidence="2" type="ORF">RF55_19564</name>
</gene>